<keyword evidence="5" id="KW-0378">Hydrolase</keyword>
<evidence type="ECO:0000256" key="6">
    <source>
        <dbReference type="ARBA" id="ARBA00022833"/>
    </source>
</evidence>
<protein>
    <submittedName>
        <fullName evidence="10">Peptidase family M13</fullName>
    </submittedName>
</protein>
<accession>A0A0D6LUJ0</accession>
<dbReference type="MEROPS" id="M13.013"/>
<feature type="domain" description="Peptidase M13 C-terminal" evidence="8">
    <location>
        <begin position="131"/>
        <end position="283"/>
    </location>
</feature>
<dbReference type="GO" id="GO:0016485">
    <property type="term" value="P:protein processing"/>
    <property type="evidence" value="ECO:0007669"/>
    <property type="project" value="TreeGrafter"/>
</dbReference>
<feature type="domain" description="Peptidase M13 N-terminal" evidence="9">
    <location>
        <begin position="1"/>
        <end position="65"/>
    </location>
</feature>
<dbReference type="PROSITE" id="PS51885">
    <property type="entry name" value="NEPRILYSIN"/>
    <property type="match status" value="1"/>
</dbReference>
<dbReference type="SUPFAM" id="SSF55486">
    <property type="entry name" value="Metalloproteases ('zincins'), catalytic domain"/>
    <property type="match status" value="1"/>
</dbReference>
<dbReference type="InterPro" id="IPR008753">
    <property type="entry name" value="Peptidase_M13_N"/>
</dbReference>
<dbReference type="AlphaFoldDB" id="A0A0D6LUJ0"/>
<dbReference type="Proteomes" id="UP000054495">
    <property type="component" value="Unassembled WGS sequence"/>
</dbReference>
<evidence type="ECO:0000259" key="9">
    <source>
        <dbReference type="Pfam" id="PF05649"/>
    </source>
</evidence>
<name>A0A0D6LUJ0_9BILA</name>
<evidence type="ECO:0000256" key="2">
    <source>
        <dbReference type="ARBA" id="ARBA00007357"/>
    </source>
</evidence>
<comment type="cofactor">
    <cofactor evidence="1">
        <name>Zn(2+)</name>
        <dbReference type="ChEBI" id="CHEBI:29105"/>
    </cofactor>
</comment>
<evidence type="ECO:0000256" key="3">
    <source>
        <dbReference type="ARBA" id="ARBA00022670"/>
    </source>
</evidence>
<evidence type="ECO:0000259" key="8">
    <source>
        <dbReference type="Pfam" id="PF01431"/>
    </source>
</evidence>
<evidence type="ECO:0000313" key="10">
    <source>
        <dbReference type="EMBL" id="EPB75524.1"/>
    </source>
</evidence>
<proteinExistence type="inferred from homology"/>
<dbReference type="PANTHER" id="PTHR11733:SF237">
    <property type="entry name" value="NEPRILYSIN-LIKE 4"/>
    <property type="match status" value="1"/>
</dbReference>
<keyword evidence="4" id="KW-0479">Metal-binding</keyword>
<dbReference type="InterPro" id="IPR000718">
    <property type="entry name" value="Peptidase_M13"/>
</dbReference>
<keyword evidence="11" id="KW-1185">Reference proteome</keyword>
<keyword evidence="7" id="KW-0482">Metalloprotease</keyword>
<dbReference type="InterPro" id="IPR018497">
    <property type="entry name" value="Peptidase_M13_C"/>
</dbReference>
<reference evidence="10 11" key="1">
    <citation type="submission" date="2013-05" db="EMBL/GenBank/DDBJ databases">
        <title>Draft genome of the parasitic nematode Anyclostoma ceylanicum.</title>
        <authorList>
            <person name="Mitreva M."/>
        </authorList>
    </citation>
    <scope>NUCLEOTIDE SEQUENCE [LARGE SCALE GENOMIC DNA]</scope>
</reference>
<sequence length="318" mass="36136">MKYAAGAMYVKEAFDQASKAVAQEMIADLREAFQNMILTNDWMDAKTKASALDKAKQMLQHIAYPDFILDNEKLDDYYSGASDIFKFAVQASDSYSQMVEKLSRWDLEYEFKRLIKPVDRNEFNFNSALVNAYYEYTSNTINLPAAILQPPFFHNTFPRALNYGGIGAVIGHEVTHGFDDLGRQFDSFGNLREWWDTSTKKKFQERAQCIISQYGNIEVYSTALRLNGRLTQGENIADNGGVKQAFKAYKNYLKMHGEEGRIKGLEQFNNEQMFFLGYALLLSSGACMRPRVEKLAGMPSVLSGLLSYGRGLLMSQPY</sequence>
<evidence type="ECO:0000256" key="1">
    <source>
        <dbReference type="ARBA" id="ARBA00001947"/>
    </source>
</evidence>
<dbReference type="Gene3D" id="3.40.390.10">
    <property type="entry name" value="Collagenase (Catalytic Domain)"/>
    <property type="match status" value="1"/>
</dbReference>
<gene>
    <name evidence="10" type="ORF">ANCCEY_05390</name>
</gene>
<dbReference type="InterPro" id="IPR042089">
    <property type="entry name" value="Peptidase_M13_dom_2"/>
</dbReference>
<dbReference type="InterPro" id="IPR024079">
    <property type="entry name" value="MetalloPept_cat_dom_sf"/>
</dbReference>
<dbReference type="GO" id="GO:0046872">
    <property type="term" value="F:metal ion binding"/>
    <property type="evidence" value="ECO:0007669"/>
    <property type="project" value="UniProtKB-KW"/>
</dbReference>
<dbReference type="GO" id="GO:0004222">
    <property type="term" value="F:metalloendopeptidase activity"/>
    <property type="evidence" value="ECO:0007669"/>
    <property type="project" value="InterPro"/>
</dbReference>
<keyword evidence="6" id="KW-0862">Zinc</keyword>
<organism evidence="10 11">
    <name type="scientific">Ancylostoma ceylanicum</name>
    <dbReference type="NCBI Taxonomy" id="53326"/>
    <lineage>
        <taxon>Eukaryota</taxon>
        <taxon>Metazoa</taxon>
        <taxon>Ecdysozoa</taxon>
        <taxon>Nematoda</taxon>
        <taxon>Chromadorea</taxon>
        <taxon>Rhabditida</taxon>
        <taxon>Rhabditina</taxon>
        <taxon>Rhabditomorpha</taxon>
        <taxon>Strongyloidea</taxon>
        <taxon>Ancylostomatidae</taxon>
        <taxon>Ancylostomatinae</taxon>
        <taxon>Ancylostoma</taxon>
    </lineage>
</organism>
<dbReference type="Pfam" id="PF01431">
    <property type="entry name" value="Peptidase_M13"/>
    <property type="match status" value="1"/>
</dbReference>
<dbReference type="EMBL" id="KE124898">
    <property type="protein sequence ID" value="EPB75524.1"/>
    <property type="molecule type" value="Genomic_DNA"/>
</dbReference>
<dbReference type="CDD" id="cd08662">
    <property type="entry name" value="M13"/>
    <property type="match status" value="1"/>
</dbReference>
<dbReference type="Gene3D" id="1.10.1380.10">
    <property type="entry name" value="Neutral endopeptidase , domain2"/>
    <property type="match status" value="1"/>
</dbReference>
<dbReference type="Pfam" id="PF05649">
    <property type="entry name" value="Peptidase_M13_N"/>
    <property type="match status" value="1"/>
</dbReference>
<dbReference type="PRINTS" id="PR00786">
    <property type="entry name" value="NEPRILYSIN"/>
</dbReference>
<keyword evidence="3" id="KW-0645">Protease</keyword>
<comment type="similarity">
    <text evidence="2">Belongs to the peptidase M13 family.</text>
</comment>
<evidence type="ECO:0000313" key="11">
    <source>
        <dbReference type="Proteomes" id="UP000054495"/>
    </source>
</evidence>
<evidence type="ECO:0000256" key="7">
    <source>
        <dbReference type="ARBA" id="ARBA00023049"/>
    </source>
</evidence>
<dbReference type="GO" id="GO:0005886">
    <property type="term" value="C:plasma membrane"/>
    <property type="evidence" value="ECO:0007669"/>
    <property type="project" value="TreeGrafter"/>
</dbReference>
<dbReference type="PANTHER" id="PTHR11733">
    <property type="entry name" value="ZINC METALLOPROTEASE FAMILY M13 NEPRILYSIN-RELATED"/>
    <property type="match status" value="1"/>
</dbReference>
<evidence type="ECO:0000256" key="4">
    <source>
        <dbReference type="ARBA" id="ARBA00022723"/>
    </source>
</evidence>
<evidence type="ECO:0000256" key="5">
    <source>
        <dbReference type="ARBA" id="ARBA00022801"/>
    </source>
</evidence>